<dbReference type="InterPro" id="IPR013022">
    <property type="entry name" value="Xyl_isomerase-like_TIM-brl"/>
</dbReference>
<dbReference type="PANTHER" id="PTHR12110">
    <property type="entry name" value="HYDROXYPYRUVATE ISOMERASE"/>
    <property type="match status" value="1"/>
</dbReference>
<reference evidence="3" key="1">
    <citation type="submission" date="2017-11" db="EMBL/GenBank/DDBJ databases">
        <authorList>
            <person name="Kuznetsova I."/>
            <person name="Sazanova A."/>
            <person name="Chirak E."/>
            <person name="Safronova V."/>
            <person name="Willems A."/>
        </authorList>
    </citation>
    <scope>NUCLEOTIDE SEQUENCE [LARGE SCALE GENOMIC DNA]</scope>
    <source>
        <strain evidence="3">CCBAU 03422</strain>
    </source>
</reference>
<dbReference type="Proteomes" id="UP000241764">
    <property type="component" value="Unassembled WGS sequence"/>
</dbReference>
<dbReference type="InterPro" id="IPR036237">
    <property type="entry name" value="Xyl_isomerase-like_sf"/>
</dbReference>
<proteinExistence type="predicted"/>
<feature type="domain" description="Xylose isomerase-like TIM barrel" evidence="1">
    <location>
        <begin position="26"/>
        <end position="271"/>
    </location>
</feature>
<evidence type="ECO:0000313" key="3">
    <source>
        <dbReference type="Proteomes" id="UP000241764"/>
    </source>
</evidence>
<keyword evidence="3" id="KW-1185">Reference proteome</keyword>
<evidence type="ECO:0000313" key="2">
    <source>
        <dbReference type="EMBL" id="PSH64573.1"/>
    </source>
</evidence>
<keyword evidence="2" id="KW-0413">Isomerase</keyword>
<dbReference type="OrthoDB" id="2274384at2"/>
<dbReference type="InterPro" id="IPR050312">
    <property type="entry name" value="IolE/XylAMocC-like"/>
</dbReference>
<gene>
    <name evidence="2" type="ORF">CU103_11805</name>
</gene>
<dbReference type="PIRSF" id="PIRSF036778">
    <property type="entry name" value="UCP036778"/>
    <property type="match status" value="1"/>
</dbReference>
<dbReference type="AlphaFoldDB" id="A0A2P7BDN2"/>
<protein>
    <submittedName>
        <fullName evidence="2">Xylose isomerase</fullName>
    </submittedName>
</protein>
<dbReference type="RefSeq" id="WP_106664118.1">
    <property type="nucleotide sequence ID" value="NZ_PGGM01000004.1"/>
</dbReference>
<dbReference type="Pfam" id="PF01261">
    <property type="entry name" value="AP_endonuc_2"/>
    <property type="match status" value="1"/>
</dbReference>
<dbReference type="SUPFAM" id="SSF51658">
    <property type="entry name" value="Xylose isomerase-like"/>
    <property type="match status" value="1"/>
</dbReference>
<dbReference type="InterPro" id="IPR014621">
    <property type="entry name" value="UCP036778_sugar_epimerase"/>
</dbReference>
<dbReference type="EMBL" id="PGGM01000004">
    <property type="protein sequence ID" value="PSH64573.1"/>
    <property type="molecule type" value="Genomic_DNA"/>
</dbReference>
<dbReference type="GO" id="GO:0016853">
    <property type="term" value="F:isomerase activity"/>
    <property type="evidence" value="ECO:0007669"/>
    <property type="project" value="UniProtKB-KW"/>
</dbReference>
<organism evidence="2 3">
    <name type="scientific">Phyllobacterium sophorae</name>
    <dbReference type="NCBI Taxonomy" id="1520277"/>
    <lineage>
        <taxon>Bacteria</taxon>
        <taxon>Pseudomonadati</taxon>
        <taxon>Pseudomonadota</taxon>
        <taxon>Alphaproteobacteria</taxon>
        <taxon>Hyphomicrobiales</taxon>
        <taxon>Phyllobacteriaceae</taxon>
        <taxon>Phyllobacterium</taxon>
    </lineage>
</organism>
<sequence>MTDTFSHPVFAINHMVAPSLGIRGFFQLAKSLGLSDVEIRNDLEGNAIIDGTPAAEVRSLAAEAGVHIATINALQRFNEWTPEREQQAIELADYAKEAGAAALVLVPVNDGSGRQDGERQENLRTALKALKPILETRGLIGFVEPLGFEICSLRSKREAAEAIETIGGQGRFKLVHDTFHHHLAGEPELFPALTGLVHISGVTDPEVTVSDMRDPHRVLVDADDRLGNVDQIQALLDQGYTGLFSFEPFAAEVQRLENPSAAISASMDTIKAGLI</sequence>
<dbReference type="Gene3D" id="3.20.20.150">
    <property type="entry name" value="Divalent-metal-dependent TIM barrel enzymes"/>
    <property type="match status" value="1"/>
</dbReference>
<evidence type="ECO:0000259" key="1">
    <source>
        <dbReference type="Pfam" id="PF01261"/>
    </source>
</evidence>
<name>A0A2P7BDN2_9HYPH</name>
<accession>A0A2P7BDN2</accession>
<comment type="caution">
    <text evidence="2">The sequence shown here is derived from an EMBL/GenBank/DDBJ whole genome shotgun (WGS) entry which is preliminary data.</text>
</comment>